<sequence>MSWFEDFSKHVNQFMSDVGNDLVDSYETLQKKAIQLEKTLEKAYVTYTLAPVKIRECYILRKDFQDKLHKTATTTKSNLSAINSQIGSESDIIQGQFSKKISGSVSDFIKGYDDI</sequence>
<gene>
    <name evidence="1" type="ORF">ACFORF_06480</name>
</gene>
<dbReference type="RefSeq" id="WP_380426563.1">
    <property type="nucleotide sequence ID" value="NZ_JBHRZV010000049.1"/>
</dbReference>
<accession>A0ABV8CVQ1</accession>
<organism evidence="1 2">
    <name type="scientific">Streptococcus caprae</name>
    <dbReference type="NCBI Taxonomy" id="1640501"/>
    <lineage>
        <taxon>Bacteria</taxon>
        <taxon>Bacillati</taxon>
        <taxon>Bacillota</taxon>
        <taxon>Bacilli</taxon>
        <taxon>Lactobacillales</taxon>
        <taxon>Streptococcaceae</taxon>
        <taxon>Streptococcus</taxon>
    </lineage>
</organism>
<evidence type="ECO:0000313" key="1">
    <source>
        <dbReference type="EMBL" id="MFC3928214.1"/>
    </source>
</evidence>
<comment type="caution">
    <text evidence="1">The sequence shown here is derived from an EMBL/GenBank/DDBJ whole genome shotgun (WGS) entry which is preliminary data.</text>
</comment>
<keyword evidence="2" id="KW-1185">Reference proteome</keyword>
<protein>
    <submittedName>
        <fullName evidence="1">Uncharacterized protein</fullName>
    </submittedName>
</protein>
<evidence type="ECO:0000313" key="2">
    <source>
        <dbReference type="Proteomes" id="UP001595807"/>
    </source>
</evidence>
<dbReference type="EMBL" id="JBHRZV010000049">
    <property type="protein sequence ID" value="MFC3928214.1"/>
    <property type="molecule type" value="Genomic_DNA"/>
</dbReference>
<name>A0ABV8CVQ1_9STRE</name>
<reference evidence="2" key="1">
    <citation type="journal article" date="2019" name="Int. J. Syst. Evol. Microbiol.">
        <title>The Global Catalogue of Microorganisms (GCM) 10K type strain sequencing project: providing services to taxonomists for standard genome sequencing and annotation.</title>
        <authorList>
            <consortium name="The Broad Institute Genomics Platform"/>
            <consortium name="The Broad Institute Genome Sequencing Center for Infectious Disease"/>
            <person name="Wu L."/>
            <person name="Ma J."/>
        </authorList>
    </citation>
    <scope>NUCLEOTIDE SEQUENCE [LARGE SCALE GENOMIC DNA]</scope>
    <source>
        <strain evidence="2">CCUG 67170</strain>
    </source>
</reference>
<proteinExistence type="predicted"/>
<dbReference type="Proteomes" id="UP001595807">
    <property type="component" value="Unassembled WGS sequence"/>
</dbReference>